<keyword evidence="5 6" id="KW-0449">Lipoprotein</keyword>
<dbReference type="GO" id="GO:0001530">
    <property type="term" value="F:lipopolysaccharide binding"/>
    <property type="evidence" value="ECO:0007669"/>
    <property type="project" value="TreeGrafter"/>
</dbReference>
<reference evidence="9 10" key="1">
    <citation type="submission" date="2018-10" db="EMBL/GenBank/DDBJ databases">
        <title>Comamonadaceae CDC group NO-1 genome sequencing and assembly.</title>
        <authorList>
            <person name="Bernier A.-M."/>
            <person name="Bernard K."/>
        </authorList>
    </citation>
    <scope>NUCLEOTIDE SEQUENCE [LARGE SCALE GENOMIC DNA]</scope>
    <source>
        <strain evidence="8 10">NML180581</strain>
        <strain evidence="7 9">NML970147</strain>
    </source>
</reference>
<evidence type="ECO:0000256" key="2">
    <source>
        <dbReference type="ARBA" id="ARBA00023136"/>
    </source>
</evidence>
<dbReference type="Pfam" id="PF04390">
    <property type="entry name" value="LptE"/>
    <property type="match status" value="1"/>
</dbReference>
<dbReference type="Proteomes" id="UP000267521">
    <property type="component" value="Unassembled WGS sequence"/>
</dbReference>
<dbReference type="HAMAP" id="MF_01186">
    <property type="entry name" value="LPS_assembly_LptE"/>
    <property type="match status" value="1"/>
</dbReference>
<accession>A0A3M6QA52</accession>
<keyword evidence="4 6" id="KW-0998">Cell outer membrane</keyword>
<evidence type="ECO:0000313" key="7">
    <source>
        <dbReference type="EMBL" id="RMX00023.1"/>
    </source>
</evidence>
<comment type="subcellular location">
    <subcellularLocation>
        <location evidence="6">Cell outer membrane</location>
        <topology evidence="6">Lipid-anchor</topology>
    </subcellularLocation>
</comment>
<dbReference type="GO" id="GO:0015920">
    <property type="term" value="P:lipopolysaccharide transport"/>
    <property type="evidence" value="ECO:0007669"/>
    <property type="project" value="TreeGrafter"/>
</dbReference>
<sequence length="180" mass="19656">MQRRQFLTRSATATAAAVVTVTAAASLSACGFALRGSANYPFKSVFIQAADASPLARQLQRTLEAAGITVLRAPSSPQMAEKVFELLQEQHERVVVSQSAAGNVRELQLRLRVRYRLTSAHAPTSSQASGQTAAQTTELLQTRDLNYDETYALAKEEEAQMLFRDMQADLVGQIVRRLAS</sequence>
<dbReference type="Gene3D" id="3.30.160.150">
    <property type="entry name" value="Lipoprotein like domain"/>
    <property type="match status" value="1"/>
</dbReference>
<evidence type="ECO:0000256" key="4">
    <source>
        <dbReference type="ARBA" id="ARBA00023237"/>
    </source>
</evidence>
<dbReference type="PROSITE" id="PS51257">
    <property type="entry name" value="PROKAR_LIPOPROTEIN"/>
    <property type="match status" value="1"/>
</dbReference>
<evidence type="ECO:0000256" key="3">
    <source>
        <dbReference type="ARBA" id="ARBA00023139"/>
    </source>
</evidence>
<dbReference type="EMBL" id="RDQK01000019">
    <property type="protein sequence ID" value="RMX07507.1"/>
    <property type="molecule type" value="Genomic_DNA"/>
</dbReference>
<dbReference type="RefSeq" id="WP_122237524.1">
    <property type="nucleotide sequence ID" value="NZ_RDQK01000019.1"/>
</dbReference>
<protein>
    <recommendedName>
        <fullName evidence="6">LPS-assembly lipoprotein LptE</fullName>
    </recommendedName>
</protein>
<organism evidence="7 9">
    <name type="scientific">Allofranklinella schreckenbergeri</name>
    <dbReference type="NCBI Taxonomy" id="1076744"/>
    <lineage>
        <taxon>Bacteria</taxon>
        <taxon>Pseudomonadati</taxon>
        <taxon>Pseudomonadota</taxon>
        <taxon>Betaproteobacteria</taxon>
        <taxon>Burkholderiales</taxon>
        <taxon>Comamonadaceae</taxon>
        <taxon>Allofranklinella</taxon>
    </lineage>
</organism>
<keyword evidence="3 6" id="KW-0564">Palmitate</keyword>
<evidence type="ECO:0000313" key="10">
    <source>
        <dbReference type="Proteomes" id="UP000281171"/>
    </source>
</evidence>
<dbReference type="GO" id="GO:1990351">
    <property type="term" value="C:transporter complex"/>
    <property type="evidence" value="ECO:0007669"/>
    <property type="project" value="TreeGrafter"/>
</dbReference>
<keyword evidence="2 6" id="KW-0472">Membrane</keyword>
<dbReference type="GO" id="GO:0043165">
    <property type="term" value="P:Gram-negative-bacterium-type cell outer membrane assembly"/>
    <property type="evidence" value="ECO:0007669"/>
    <property type="project" value="UniProtKB-UniRule"/>
</dbReference>
<dbReference type="GO" id="GO:0009279">
    <property type="term" value="C:cell outer membrane"/>
    <property type="evidence" value="ECO:0007669"/>
    <property type="project" value="UniProtKB-SubCell"/>
</dbReference>
<dbReference type="Proteomes" id="UP000281171">
    <property type="component" value="Unassembled WGS sequence"/>
</dbReference>
<evidence type="ECO:0000256" key="1">
    <source>
        <dbReference type="ARBA" id="ARBA00022729"/>
    </source>
</evidence>
<evidence type="ECO:0000256" key="5">
    <source>
        <dbReference type="ARBA" id="ARBA00023288"/>
    </source>
</evidence>
<dbReference type="PANTHER" id="PTHR38098">
    <property type="entry name" value="LPS-ASSEMBLY LIPOPROTEIN LPTE"/>
    <property type="match status" value="1"/>
</dbReference>
<proteinExistence type="inferred from homology"/>
<gene>
    <name evidence="6" type="primary">lptE</name>
    <name evidence="8" type="ORF">EBQ24_08355</name>
    <name evidence="7" type="ORF">EBQ26_02790</name>
</gene>
<comment type="caution">
    <text evidence="7">The sequence shown here is derived from an EMBL/GenBank/DDBJ whole genome shotgun (WGS) entry which is preliminary data.</text>
</comment>
<comment type="function">
    <text evidence="6">Together with LptD, is involved in the assembly of lipopolysaccharide (LPS) at the surface of the outer membrane. Required for the proper assembly of LptD. Binds LPS and may serve as the LPS recognition site at the outer membrane.</text>
</comment>
<comment type="subunit">
    <text evidence="6">Component of the lipopolysaccharide transport and assembly complex. Interacts with LptD.</text>
</comment>
<evidence type="ECO:0000313" key="8">
    <source>
        <dbReference type="EMBL" id="RMX07507.1"/>
    </source>
</evidence>
<accession>A0A3M6QWX6</accession>
<evidence type="ECO:0000313" key="9">
    <source>
        <dbReference type="Proteomes" id="UP000267521"/>
    </source>
</evidence>
<keyword evidence="1 6" id="KW-0732">Signal</keyword>
<dbReference type="EMBL" id="RDQM01000003">
    <property type="protein sequence ID" value="RMX00023.1"/>
    <property type="molecule type" value="Genomic_DNA"/>
</dbReference>
<evidence type="ECO:0000256" key="6">
    <source>
        <dbReference type="HAMAP-Rule" id="MF_01186"/>
    </source>
</evidence>
<dbReference type="InterPro" id="IPR007485">
    <property type="entry name" value="LPS_assembly_LptE"/>
</dbReference>
<comment type="similarity">
    <text evidence="6">Belongs to the LptE lipoprotein family.</text>
</comment>
<name>A0A3M6QA52_9BURK</name>
<dbReference type="PANTHER" id="PTHR38098:SF1">
    <property type="entry name" value="LPS-ASSEMBLY LIPOPROTEIN LPTE"/>
    <property type="match status" value="1"/>
</dbReference>
<dbReference type="AlphaFoldDB" id="A0A3M6QA52"/>